<evidence type="ECO:0000313" key="4">
    <source>
        <dbReference type="Proteomes" id="UP000176778"/>
    </source>
</evidence>
<dbReference type="AlphaFoldDB" id="A0A1F7X5L2"/>
<dbReference type="STRING" id="1802479.A2Y68_01330"/>
<evidence type="ECO:0000259" key="2">
    <source>
        <dbReference type="Pfam" id="PF18893"/>
    </source>
</evidence>
<dbReference type="Proteomes" id="UP000176778">
    <property type="component" value="Unassembled WGS sequence"/>
</dbReference>
<gene>
    <name evidence="3" type="ORF">A2Y68_01330</name>
</gene>
<protein>
    <recommendedName>
        <fullName evidence="2">DUF5652 domain-containing protein</fullName>
    </recommendedName>
</protein>
<feature type="domain" description="DUF5652" evidence="2">
    <location>
        <begin position="4"/>
        <end position="61"/>
    </location>
</feature>
<dbReference type="InterPro" id="IPR043712">
    <property type="entry name" value="DUF5652"/>
</dbReference>
<dbReference type="Pfam" id="PF18893">
    <property type="entry name" value="DUF5652"/>
    <property type="match status" value="1"/>
</dbReference>
<organism evidence="3 4">
    <name type="scientific">Candidatus Woesebacteria bacterium RBG_13_46_13</name>
    <dbReference type="NCBI Taxonomy" id="1802479"/>
    <lineage>
        <taxon>Bacteria</taxon>
        <taxon>Candidatus Woeseibacteriota</taxon>
    </lineage>
</organism>
<keyword evidence="1" id="KW-0472">Membrane</keyword>
<sequence length="62" mass="7401">MPFYFWWVMVPVILWDLVWRGMALWKSARKAQKGWFLALLIVNSVGILPIIYLAFFQKKGKK</sequence>
<evidence type="ECO:0000256" key="1">
    <source>
        <dbReference type="SAM" id="Phobius"/>
    </source>
</evidence>
<feature type="transmembrane region" description="Helical" evidence="1">
    <location>
        <begin position="35"/>
        <end position="55"/>
    </location>
</feature>
<dbReference type="EMBL" id="MGFR01000001">
    <property type="protein sequence ID" value="OGM10376.1"/>
    <property type="molecule type" value="Genomic_DNA"/>
</dbReference>
<keyword evidence="1" id="KW-1133">Transmembrane helix</keyword>
<name>A0A1F7X5L2_9BACT</name>
<evidence type="ECO:0000313" key="3">
    <source>
        <dbReference type="EMBL" id="OGM10376.1"/>
    </source>
</evidence>
<feature type="transmembrane region" description="Helical" evidence="1">
    <location>
        <begin position="6"/>
        <end position="23"/>
    </location>
</feature>
<reference evidence="3 4" key="1">
    <citation type="journal article" date="2016" name="Nat. Commun.">
        <title>Thousands of microbial genomes shed light on interconnected biogeochemical processes in an aquifer system.</title>
        <authorList>
            <person name="Anantharaman K."/>
            <person name="Brown C.T."/>
            <person name="Hug L.A."/>
            <person name="Sharon I."/>
            <person name="Castelle C.J."/>
            <person name="Probst A.J."/>
            <person name="Thomas B.C."/>
            <person name="Singh A."/>
            <person name="Wilkins M.J."/>
            <person name="Karaoz U."/>
            <person name="Brodie E.L."/>
            <person name="Williams K.H."/>
            <person name="Hubbard S.S."/>
            <person name="Banfield J.F."/>
        </authorList>
    </citation>
    <scope>NUCLEOTIDE SEQUENCE [LARGE SCALE GENOMIC DNA]</scope>
</reference>
<proteinExistence type="predicted"/>
<accession>A0A1F7X5L2</accession>
<comment type="caution">
    <text evidence="3">The sequence shown here is derived from an EMBL/GenBank/DDBJ whole genome shotgun (WGS) entry which is preliminary data.</text>
</comment>
<keyword evidence="1" id="KW-0812">Transmembrane</keyword>